<dbReference type="PANTHER" id="PTHR40626:SF14">
    <property type="entry name" value="C2H2 TYPE ZINC FINGER DOMAIN PROTEIN (AFU_ORTHOLOGUE AFUA_1G02360)"/>
    <property type="match status" value="1"/>
</dbReference>
<evidence type="ECO:0000256" key="8">
    <source>
        <dbReference type="SAM" id="MobiDB-lite"/>
    </source>
</evidence>
<proteinExistence type="predicted"/>
<evidence type="ECO:0000256" key="7">
    <source>
        <dbReference type="PROSITE-ProRule" id="PRU00042"/>
    </source>
</evidence>
<evidence type="ECO:0000256" key="2">
    <source>
        <dbReference type="ARBA" id="ARBA00022723"/>
    </source>
</evidence>
<dbReference type="GO" id="GO:0006351">
    <property type="term" value="P:DNA-templated transcription"/>
    <property type="evidence" value="ECO:0007669"/>
    <property type="project" value="InterPro"/>
</dbReference>
<keyword evidence="9" id="KW-0472">Membrane</keyword>
<dbReference type="Gene3D" id="3.30.160.60">
    <property type="entry name" value="Classic Zinc Finger"/>
    <property type="match status" value="1"/>
</dbReference>
<evidence type="ECO:0000256" key="1">
    <source>
        <dbReference type="ARBA" id="ARBA00004123"/>
    </source>
</evidence>
<feature type="transmembrane region" description="Helical" evidence="9">
    <location>
        <begin position="585"/>
        <end position="606"/>
    </location>
</feature>
<dbReference type="CDD" id="cd12148">
    <property type="entry name" value="fungal_TF_MHR"/>
    <property type="match status" value="1"/>
</dbReference>
<keyword evidence="12" id="KW-1185">Reference proteome</keyword>
<dbReference type="FunFam" id="3.30.160.60:FF:000446">
    <property type="entry name" value="Zinc finger protein"/>
    <property type="match status" value="1"/>
</dbReference>
<dbReference type="Pfam" id="PF04082">
    <property type="entry name" value="Fungal_trans"/>
    <property type="match status" value="1"/>
</dbReference>
<accession>A0AAV9NAV8</accession>
<protein>
    <recommendedName>
        <fullName evidence="10">C2H2-type domain-containing protein</fullName>
    </recommendedName>
</protein>
<dbReference type="InterPro" id="IPR036236">
    <property type="entry name" value="Znf_C2H2_sf"/>
</dbReference>
<dbReference type="SMART" id="SM00355">
    <property type="entry name" value="ZnF_C2H2"/>
    <property type="match status" value="1"/>
</dbReference>
<dbReference type="InterPro" id="IPR051059">
    <property type="entry name" value="VerF-like"/>
</dbReference>
<reference evidence="11 12" key="1">
    <citation type="submission" date="2023-08" db="EMBL/GenBank/DDBJ databases">
        <title>Black Yeasts Isolated from many extreme environments.</title>
        <authorList>
            <person name="Coleine C."/>
            <person name="Stajich J.E."/>
            <person name="Selbmann L."/>
        </authorList>
    </citation>
    <scope>NUCLEOTIDE SEQUENCE [LARGE SCALE GENOMIC DNA]</scope>
    <source>
        <strain evidence="11 12">CCFEE 5792</strain>
    </source>
</reference>
<dbReference type="PROSITE" id="PS00028">
    <property type="entry name" value="ZINC_FINGER_C2H2_1"/>
    <property type="match status" value="1"/>
</dbReference>
<keyword evidence="9" id="KW-1133">Transmembrane helix</keyword>
<evidence type="ECO:0000256" key="9">
    <source>
        <dbReference type="SAM" id="Phobius"/>
    </source>
</evidence>
<evidence type="ECO:0000256" key="6">
    <source>
        <dbReference type="ARBA" id="ARBA00023242"/>
    </source>
</evidence>
<keyword evidence="9" id="KW-0812">Transmembrane</keyword>
<feature type="region of interest" description="Disordered" evidence="8">
    <location>
        <begin position="145"/>
        <end position="167"/>
    </location>
</feature>
<evidence type="ECO:0000313" key="11">
    <source>
        <dbReference type="EMBL" id="KAK5051905.1"/>
    </source>
</evidence>
<dbReference type="PROSITE" id="PS50157">
    <property type="entry name" value="ZINC_FINGER_C2H2_2"/>
    <property type="match status" value="1"/>
</dbReference>
<evidence type="ECO:0000256" key="5">
    <source>
        <dbReference type="ARBA" id="ARBA00022833"/>
    </source>
</evidence>
<dbReference type="EMBL" id="JAVRRD010000014">
    <property type="protein sequence ID" value="KAK5051905.1"/>
    <property type="molecule type" value="Genomic_DNA"/>
</dbReference>
<feature type="region of interest" description="Disordered" evidence="8">
    <location>
        <begin position="43"/>
        <end position="63"/>
    </location>
</feature>
<dbReference type="GO" id="GO:0000981">
    <property type="term" value="F:DNA-binding transcription factor activity, RNA polymerase II-specific"/>
    <property type="evidence" value="ECO:0007669"/>
    <property type="project" value="InterPro"/>
</dbReference>
<dbReference type="GO" id="GO:0000978">
    <property type="term" value="F:RNA polymerase II cis-regulatory region sequence-specific DNA binding"/>
    <property type="evidence" value="ECO:0007669"/>
    <property type="project" value="InterPro"/>
</dbReference>
<comment type="subcellular location">
    <subcellularLocation>
        <location evidence="1">Nucleus</location>
    </subcellularLocation>
</comment>
<evidence type="ECO:0000259" key="10">
    <source>
        <dbReference type="PROSITE" id="PS50157"/>
    </source>
</evidence>
<dbReference type="InterPro" id="IPR007219">
    <property type="entry name" value="XnlR_reg_dom"/>
</dbReference>
<organism evidence="11 12">
    <name type="scientific">Exophiala bonariae</name>
    <dbReference type="NCBI Taxonomy" id="1690606"/>
    <lineage>
        <taxon>Eukaryota</taxon>
        <taxon>Fungi</taxon>
        <taxon>Dikarya</taxon>
        <taxon>Ascomycota</taxon>
        <taxon>Pezizomycotina</taxon>
        <taxon>Eurotiomycetes</taxon>
        <taxon>Chaetothyriomycetidae</taxon>
        <taxon>Chaetothyriales</taxon>
        <taxon>Herpotrichiellaceae</taxon>
        <taxon>Exophiala</taxon>
    </lineage>
</organism>
<dbReference type="SUPFAM" id="SSF57667">
    <property type="entry name" value="beta-beta-alpha zinc fingers"/>
    <property type="match status" value="1"/>
</dbReference>
<name>A0AAV9NAV8_9EURO</name>
<dbReference type="GeneID" id="89970907"/>
<comment type="caution">
    <text evidence="11">The sequence shown here is derived from an EMBL/GenBank/DDBJ whole genome shotgun (WGS) entry which is preliminary data.</text>
</comment>
<dbReference type="AlphaFoldDB" id="A0AAV9NAV8"/>
<keyword evidence="6" id="KW-0539">Nucleus</keyword>
<dbReference type="RefSeq" id="XP_064705919.1">
    <property type="nucleotide sequence ID" value="XM_064846309.1"/>
</dbReference>
<evidence type="ECO:0000313" key="12">
    <source>
        <dbReference type="Proteomes" id="UP001358417"/>
    </source>
</evidence>
<sequence length="693" mass="77516">MNEHVTRPISIQNVTLTIADTGVKPFTCEKCGQQFSRLDSLHRHSKRHPAQLGQYQSQPTETSSPILHQGLLDTQEKAYSLPHIDVQSSRNDAYTDPPPASDNLLVTNDTSDFLNWPGSTELLQSILSAEFVNLPSLEILPSQMMRSTESPATESNPTSPSLNLREQQSPWLGGQNAVHHLSEIINTTSTNVTSEAQSIGLTSSFLDSCLHMFFEEFVPLFPVVHAPTFVFKDWTHPLLLNAIALGSLFVGKSDYVKKGEILWRLAYTAVAASWHTLIKHRGPYDSACGVQLVLTALLGQVYANLSKNRKLQMTAQVFHSLGFYWAHETGMYDIQYDNPTVARDVHNAPENIEHEWRIWAAKETKLRALLGHYILDGQISEFSGRPTSQRHTSHSLQMSSSDAAFQAPDALQWRHAHIEPTHQHAPFIRQFSMLFSDHMHARHLGPSLSSFNASVILEGIKSLATERYPVGMKPVGVPTNADLARARSRLYSYILQSTKLSLATQQAVMMRWHAISADAVLNLGGLCRSICGQFQIEQHVFGRQTDASLDLDVWKDTSRARLALLHARGIYQILREMPLTKLRSIHVPVAIFSASLIFCTFMLAGVKSICVPSDVNWESLLLIDLEADIDYPADDLDVAARQFLRDPLVQINSNTHLLYNTNFLCGTLKNLEQPWGISETMHAFLQNILSLCS</sequence>
<dbReference type="Proteomes" id="UP001358417">
    <property type="component" value="Unassembled WGS sequence"/>
</dbReference>
<gene>
    <name evidence="11" type="ORF">LTR84_002708</name>
</gene>
<keyword evidence="4 7" id="KW-0863">Zinc-finger</keyword>
<keyword evidence="2" id="KW-0479">Metal-binding</keyword>
<evidence type="ECO:0000256" key="3">
    <source>
        <dbReference type="ARBA" id="ARBA00022737"/>
    </source>
</evidence>
<dbReference type="PANTHER" id="PTHR40626">
    <property type="entry name" value="MIP31509P"/>
    <property type="match status" value="1"/>
</dbReference>
<evidence type="ECO:0000256" key="4">
    <source>
        <dbReference type="ARBA" id="ARBA00022771"/>
    </source>
</evidence>
<dbReference type="GO" id="GO:0008270">
    <property type="term" value="F:zinc ion binding"/>
    <property type="evidence" value="ECO:0007669"/>
    <property type="project" value="UniProtKB-KW"/>
</dbReference>
<dbReference type="GO" id="GO:0005634">
    <property type="term" value="C:nucleus"/>
    <property type="evidence" value="ECO:0007669"/>
    <property type="project" value="UniProtKB-SubCell"/>
</dbReference>
<keyword evidence="3" id="KW-0677">Repeat</keyword>
<dbReference type="InterPro" id="IPR013087">
    <property type="entry name" value="Znf_C2H2_type"/>
</dbReference>
<feature type="compositionally biased region" description="Polar residues" evidence="8">
    <location>
        <begin position="53"/>
        <end position="63"/>
    </location>
</feature>
<dbReference type="GO" id="GO:0000785">
    <property type="term" value="C:chromatin"/>
    <property type="evidence" value="ECO:0007669"/>
    <property type="project" value="TreeGrafter"/>
</dbReference>
<feature type="domain" description="C2H2-type" evidence="10">
    <location>
        <begin position="26"/>
        <end position="53"/>
    </location>
</feature>
<keyword evidence="5" id="KW-0862">Zinc</keyword>